<dbReference type="GeneID" id="90545710"/>
<evidence type="ECO:0000313" key="6">
    <source>
        <dbReference type="Proteomes" id="UP000182135"/>
    </source>
</evidence>
<dbReference type="InterPro" id="IPR001448">
    <property type="entry name" value="SASP_alpha/beta-type"/>
</dbReference>
<dbReference type="GO" id="GO:0006265">
    <property type="term" value="P:DNA topological change"/>
    <property type="evidence" value="ECO:0007669"/>
    <property type="project" value="InterPro"/>
</dbReference>
<keyword evidence="6" id="KW-1185">Reference proteome</keyword>
<organism evidence="5 6">
    <name type="scientific">Clostridium cadaveris</name>
    <dbReference type="NCBI Taxonomy" id="1529"/>
    <lineage>
        <taxon>Bacteria</taxon>
        <taxon>Bacillati</taxon>
        <taxon>Bacillota</taxon>
        <taxon>Clostridia</taxon>
        <taxon>Eubacteriales</taxon>
        <taxon>Clostridiaceae</taxon>
        <taxon>Clostridium</taxon>
    </lineage>
</organism>
<evidence type="ECO:0000256" key="3">
    <source>
        <dbReference type="ARBA" id="ARBA00022969"/>
    </source>
</evidence>
<evidence type="ECO:0000313" key="5">
    <source>
        <dbReference type="EMBL" id="SFF79030.1"/>
    </source>
</evidence>
<dbReference type="AlphaFoldDB" id="A0A1I2LKN8"/>
<dbReference type="InterPro" id="IPR018126">
    <property type="entry name" value="SASP_alpha/beta-type_CS"/>
</dbReference>
<dbReference type="RefSeq" id="WP_027638740.1">
    <property type="nucleotide sequence ID" value="NZ_BAAACD010000033.1"/>
</dbReference>
<dbReference type="OrthoDB" id="1683773at2"/>
<sequence>MAKKLVPEAKQGLANFKNEVASELGVPFKDYNGDLTSKQCGSVGGEMVKRMVEAYEKGMK</sequence>
<dbReference type="InterPro" id="IPR050847">
    <property type="entry name" value="SASP_DNA-binding"/>
</dbReference>
<dbReference type="GO" id="GO:0003690">
    <property type="term" value="F:double-stranded DNA binding"/>
    <property type="evidence" value="ECO:0007669"/>
    <property type="project" value="InterPro"/>
</dbReference>
<name>A0A1I2LKN8_9CLOT</name>
<reference evidence="5 6" key="1">
    <citation type="submission" date="2016-10" db="EMBL/GenBank/DDBJ databases">
        <authorList>
            <person name="de Groot N.N."/>
        </authorList>
    </citation>
    <scope>NUCLEOTIDE SEQUENCE [LARGE SCALE GENOMIC DNA]</scope>
    <source>
        <strain evidence="5 6">NLAE-zl-G419</strain>
    </source>
</reference>
<evidence type="ECO:0000256" key="2">
    <source>
        <dbReference type="ARBA" id="ARBA00005442"/>
    </source>
</evidence>
<dbReference type="STRING" id="1529.SAMN04487885_110109"/>
<evidence type="ECO:0000256" key="1">
    <source>
        <dbReference type="ARBA" id="ARBA00003863"/>
    </source>
</evidence>
<comment type="similarity">
    <text evidence="2">Belongs to the alpha/beta-type SASP family.</text>
</comment>
<evidence type="ECO:0000256" key="4">
    <source>
        <dbReference type="ARBA" id="ARBA00023125"/>
    </source>
</evidence>
<dbReference type="Gene3D" id="6.10.10.80">
    <property type="entry name" value="Small, acid-soluble spore protein, alpha/beta type-like"/>
    <property type="match status" value="1"/>
</dbReference>
<gene>
    <name evidence="5" type="ORF">SAMN04487885_110109</name>
</gene>
<protein>
    <submittedName>
        <fullName evidence="5">Small, acid-soluble spore protein, alpha/beta type</fullName>
    </submittedName>
</protein>
<dbReference type="PROSITE" id="PS00304">
    <property type="entry name" value="SASP_1"/>
    <property type="match status" value="1"/>
</dbReference>
<dbReference type="PANTHER" id="PTHR36107:SF1">
    <property type="entry name" value="SMALL, ACID-SOLUBLE SPORE PROTEIN A"/>
    <property type="match status" value="1"/>
</dbReference>
<dbReference type="Proteomes" id="UP000182135">
    <property type="component" value="Unassembled WGS sequence"/>
</dbReference>
<dbReference type="EMBL" id="FOOE01000010">
    <property type="protein sequence ID" value="SFF79030.1"/>
    <property type="molecule type" value="Genomic_DNA"/>
</dbReference>
<keyword evidence="4" id="KW-0238">DNA-binding</keyword>
<dbReference type="PANTHER" id="PTHR36107">
    <property type="entry name" value="SMALL, ACID-SOLUBLE SPORE PROTEIN A"/>
    <property type="match status" value="1"/>
</dbReference>
<dbReference type="Pfam" id="PF00269">
    <property type="entry name" value="SASP"/>
    <property type="match status" value="1"/>
</dbReference>
<dbReference type="GO" id="GO:0030435">
    <property type="term" value="P:sporulation resulting in formation of a cellular spore"/>
    <property type="evidence" value="ECO:0007669"/>
    <property type="project" value="UniProtKB-KW"/>
</dbReference>
<keyword evidence="3" id="KW-0749">Sporulation</keyword>
<dbReference type="InterPro" id="IPR038300">
    <property type="entry name" value="SASP_sf_alpha/beta"/>
</dbReference>
<dbReference type="eggNOG" id="ENOG5032YCI">
    <property type="taxonomic scope" value="Bacteria"/>
</dbReference>
<comment type="function">
    <text evidence="1">SASP are bound to spore DNA. They are double-stranded DNA-binding proteins that cause DNA to change to an a-like conformation. They protect the DNA backbone from chemical and enzymatic cleavage and are thus involved in dormant spore's high resistance to UV light.</text>
</comment>
<proteinExistence type="inferred from homology"/>
<dbReference type="PROSITE" id="PS00684">
    <property type="entry name" value="SASP_2"/>
    <property type="match status" value="1"/>
</dbReference>
<accession>A0A1I2LKN8</accession>